<evidence type="ECO:0000256" key="4">
    <source>
        <dbReference type="ARBA" id="ARBA00023235"/>
    </source>
</evidence>
<organism evidence="6 7">
    <name type="scientific">Cucumis melo var. makuwa</name>
    <name type="common">Oriental melon</name>
    <dbReference type="NCBI Taxonomy" id="1194695"/>
    <lineage>
        <taxon>Eukaryota</taxon>
        <taxon>Viridiplantae</taxon>
        <taxon>Streptophyta</taxon>
        <taxon>Embryophyta</taxon>
        <taxon>Tracheophyta</taxon>
        <taxon>Spermatophyta</taxon>
        <taxon>Magnoliopsida</taxon>
        <taxon>eudicotyledons</taxon>
        <taxon>Gunneridae</taxon>
        <taxon>Pentapetalae</taxon>
        <taxon>rosids</taxon>
        <taxon>fabids</taxon>
        <taxon>Cucurbitales</taxon>
        <taxon>Cucurbitaceae</taxon>
        <taxon>Benincaseae</taxon>
        <taxon>Cucumis</taxon>
    </lineage>
</organism>
<dbReference type="GO" id="GO:0003755">
    <property type="term" value="F:peptidyl-prolyl cis-trans isomerase activity"/>
    <property type="evidence" value="ECO:0007669"/>
    <property type="project" value="UniProtKB-KW"/>
</dbReference>
<dbReference type="PANTHER" id="PTHR11071">
    <property type="entry name" value="PEPTIDYL-PROLYL CIS-TRANS ISOMERASE"/>
    <property type="match status" value="1"/>
</dbReference>
<evidence type="ECO:0000256" key="2">
    <source>
        <dbReference type="ARBA" id="ARBA00013194"/>
    </source>
</evidence>
<protein>
    <recommendedName>
        <fullName evidence="2">peptidylprolyl isomerase</fullName>
        <ecNumber evidence="2">5.2.1.8</ecNumber>
    </recommendedName>
</protein>
<dbReference type="InterPro" id="IPR002130">
    <property type="entry name" value="Cyclophilin-type_PPIase_dom"/>
</dbReference>
<dbReference type="GO" id="GO:0006457">
    <property type="term" value="P:protein folding"/>
    <property type="evidence" value="ECO:0007669"/>
    <property type="project" value="InterPro"/>
</dbReference>
<dbReference type="GO" id="GO:0045271">
    <property type="term" value="C:respiratory chain complex I"/>
    <property type="evidence" value="ECO:0007669"/>
    <property type="project" value="InterPro"/>
</dbReference>
<dbReference type="SUPFAM" id="SSF50891">
    <property type="entry name" value="Cyclophilin-like"/>
    <property type="match status" value="1"/>
</dbReference>
<comment type="caution">
    <text evidence="6">The sequence shown here is derived from an EMBL/GenBank/DDBJ whole genome shotgun (WGS) entry which is preliminary data.</text>
</comment>
<dbReference type="GO" id="GO:0016018">
    <property type="term" value="F:cyclosporin A binding"/>
    <property type="evidence" value="ECO:0007669"/>
    <property type="project" value="TreeGrafter"/>
</dbReference>
<dbReference type="PROSITE" id="PS50072">
    <property type="entry name" value="CSA_PPIASE_2"/>
    <property type="match status" value="1"/>
</dbReference>
<dbReference type="PRINTS" id="PR00153">
    <property type="entry name" value="CSAPPISMRASE"/>
</dbReference>
<keyword evidence="3" id="KW-0697">Rotamase</keyword>
<evidence type="ECO:0000313" key="6">
    <source>
        <dbReference type="EMBL" id="KAA0034771.1"/>
    </source>
</evidence>
<evidence type="ECO:0000256" key="1">
    <source>
        <dbReference type="ARBA" id="ARBA00007365"/>
    </source>
</evidence>
<dbReference type="FunFam" id="2.40.100.10:FF:000021">
    <property type="entry name" value="Peptidyl-prolyl cis-trans isomerase"/>
    <property type="match status" value="1"/>
</dbReference>
<dbReference type="CDD" id="cd20266">
    <property type="entry name" value="Complex1_LYR_NDUFA6_LYRM6"/>
    <property type="match status" value="1"/>
</dbReference>
<dbReference type="InterPro" id="IPR020892">
    <property type="entry name" value="Cyclophilin-type_PPIase_CS"/>
</dbReference>
<evidence type="ECO:0000313" key="7">
    <source>
        <dbReference type="Proteomes" id="UP000321393"/>
    </source>
</evidence>
<reference evidence="6 7" key="1">
    <citation type="submission" date="2019-08" db="EMBL/GenBank/DDBJ databases">
        <title>Draft genome sequences of two oriental melons (Cucumis melo L. var makuwa).</title>
        <authorList>
            <person name="Kwon S.-Y."/>
        </authorList>
    </citation>
    <scope>NUCLEOTIDE SEQUENCE [LARGE SCALE GENOMIC DNA]</scope>
    <source>
        <strain evidence="7">cv. SW 3</strain>
        <tissue evidence="6">Leaf</tissue>
    </source>
</reference>
<dbReference type="Pfam" id="PF00160">
    <property type="entry name" value="Pro_isomerase"/>
    <property type="match status" value="1"/>
</dbReference>
<feature type="domain" description="PPIase cyclophilin-type" evidence="5">
    <location>
        <begin position="27"/>
        <end position="182"/>
    </location>
</feature>
<comment type="similarity">
    <text evidence="1">Belongs to the cyclophilin-type PPIase family.</text>
</comment>
<dbReference type="EMBL" id="SSTE01020484">
    <property type="protein sequence ID" value="KAA0034771.1"/>
    <property type="molecule type" value="Genomic_DNA"/>
</dbReference>
<dbReference type="Proteomes" id="UP000321393">
    <property type="component" value="Unassembled WGS sequence"/>
</dbReference>
<keyword evidence="4 6" id="KW-0413">Isomerase</keyword>
<dbReference type="PANTHER" id="PTHR11071:SF561">
    <property type="entry name" value="PEPTIDYL-PROLYL CIS-TRANS ISOMERASE D-RELATED"/>
    <property type="match status" value="1"/>
</dbReference>
<dbReference type="OrthoDB" id="193499at2759"/>
<dbReference type="CDD" id="cd01926">
    <property type="entry name" value="cyclophilin_ABH_like"/>
    <property type="match status" value="1"/>
</dbReference>
<dbReference type="Gene3D" id="2.40.100.10">
    <property type="entry name" value="Cyclophilin-like"/>
    <property type="match status" value="1"/>
</dbReference>
<name>A0A5A7SZJ9_CUCMM</name>
<gene>
    <name evidence="6" type="ORF">E6C27_scaffold65G007970</name>
</gene>
<sequence length="309" mass="34003">MASVGGTASGGVEWHVRPPNPKNPIVFFDVTIGTIPAGRIKMELFADIAPKTAENFRKAGLPVGYKGCQFHRVIKDFMIQAGDFVKGDGSGCVSIYGHKFEDENFVAKHTGPGLLSMANSGPGTNGCQFFITCAKCDWLDNKHVVFGRVLGDGLLVVRKIENVATGPNNRPKLACVIAECGEMFETSRPHSGENWEKESRDLKIVRGSAAIAERSWRRQSEEKLGKMAFTVRGLKVPPNSASLEEARNRVFDFFRSACRSLPAIMDIYNLDDVTTVSQLRSTIASEIRKNSHVTDPKVFPFLQFTLFAS</sequence>
<dbReference type="PROSITE" id="PS00170">
    <property type="entry name" value="CSA_PPIASE_1"/>
    <property type="match status" value="1"/>
</dbReference>
<dbReference type="STRING" id="1194695.A0A5A7SZJ9"/>
<proteinExistence type="inferred from homology"/>
<evidence type="ECO:0000256" key="3">
    <source>
        <dbReference type="ARBA" id="ARBA00023110"/>
    </source>
</evidence>
<dbReference type="InterPro" id="IPR045299">
    <property type="entry name" value="Complex1_LYR_NDUFA6_LYRM6"/>
</dbReference>
<dbReference type="EC" id="5.2.1.8" evidence="2"/>
<evidence type="ECO:0000259" key="5">
    <source>
        <dbReference type="PROSITE" id="PS50072"/>
    </source>
</evidence>
<dbReference type="InterPro" id="IPR029000">
    <property type="entry name" value="Cyclophilin-like_dom_sf"/>
</dbReference>
<dbReference type="GO" id="GO:0005737">
    <property type="term" value="C:cytoplasm"/>
    <property type="evidence" value="ECO:0007669"/>
    <property type="project" value="TreeGrafter"/>
</dbReference>
<dbReference type="AlphaFoldDB" id="A0A5A7SZJ9"/>
<accession>A0A5A7SZJ9</accession>